<organism evidence="1 2">
    <name type="scientific">Campylobacter hyointestinalis subsp. hyointestinalis</name>
    <dbReference type="NCBI Taxonomy" id="91352"/>
    <lineage>
        <taxon>Bacteria</taxon>
        <taxon>Pseudomonadati</taxon>
        <taxon>Campylobacterota</taxon>
        <taxon>Epsilonproteobacteria</taxon>
        <taxon>Campylobacterales</taxon>
        <taxon>Campylobacteraceae</taxon>
        <taxon>Campylobacter</taxon>
    </lineage>
</organism>
<dbReference type="Proteomes" id="UP000052257">
    <property type="component" value="Unassembled WGS sequence"/>
</dbReference>
<comment type="caution">
    <text evidence="1">The sequence shown here is derived from an EMBL/GenBank/DDBJ whole genome shotgun (WGS) entry which is preliminary data.</text>
</comment>
<gene>
    <name evidence="1" type="ORF">ERS739220_01408</name>
</gene>
<proteinExistence type="predicted"/>
<dbReference type="GeneID" id="29474308"/>
<protein>
    <submittedName>
        <fullName evidence="1">Uncharacterized protein</fullName>
    </submittedName>
</protein>
<evidence type="ECO:0000313" key="1">
    <source>
        <dbReference type="EMBL" id="CUU83231.1"/>
    </source>
</evidence>
<dbReference type="EMBL" id="FAUW01000003">
    <property type="protein sequence ID" value="CUU83231.1"/>
    <property type="molecule type" value="Genomic_DNA"/>
</dbReference>
<evidence type="ECO:0000313" key="2">
    <source>
        <dbReference type="Proteomes" id="UP000052257"/>
    </source>
</evidence>
<dbReference type="RefSeq" id="WP_059427523.1">
    <property type="nucleotide sequence ID" value="NZ_FAUT01000001.1"/>
</dbReference>
<dbReference type="AlphaFoldDB" id="A0A9W5AT98"/>
<reference evidence="1 2" key="1">
    <citation type="submission" date="2015-11" db="EMBL/GenBank/DDBJ databases">
        <authorList>
            <consortium name="Pathogen Informatics"/>
        </authorList>
    </citation>
    <scope>NUCLEOTIDE SEQUENCE [LARGE SCALE GENOMIC DNA]</scope>
    <source>
        <strain evidence="1 2">006A-0191</strain>
    </source>
</reference>
<sequence>MNEQDKAQILEKLENIEKQQDLILNLVLRDVVQTRALRSNIRVLHQKTGLSLKEIDELEDKSFEKATEYLERYFDELDSNKE</sequence>
<accession>A0A9W5AT98</accession>
<name>A0A9W5AT98_CAMHY</name>